<name>A0A4C1SPC9_EUMVA</name>
<organism evidence="3 4">
    <name type="scientific">Eumeta variegata</name>
    <name type="common">Bagworm moth</name>
    <name type="synonym">Eumeta japonica</name>
    <dbReference type="NCBI Taxonomy" id="151549"/>
    <lineage>
        <taxon>Eukaryota</taxon>
        <taxon>Metazoa</taxon>
        <taxon>Ecdysozoa</taxon>
        <taxon>Arthropoda</taxon>
        <taxon>Hexapoda</taxon>
        <taxon>Insecta</taxon>
        <taxon>Pterygota</taxon>
        <taxon>Neoptera</taxon>
        <taxon>Endopterygota</taxon>
        <taxon>Lepidoptera</taxon>
        <taxon>Glossata</taxon>
        <taxon>Ditrysia</taxon>
        <taxon>Tineoidea</taxon>
        <taxon>Psychidae</taxon>
        <taxon>Oiketicinae</taxon>
        <taxon>Eumeta</taxon>
    </lineage>
</organism>
<keyword evidence="2" id="KW-1133">Transmembrane helix</keyword>
<feature type="transmembrane region" description="Helical" evidence="2">
    <location>
        <begin position="332"/>
        <end position="353"/>
    </location>
</feature>
<comment type="caution">
    <text evidence="3">The sequence shown here is derived from an EMBL/GenBank/DDBJ whole genome shotgun (WGS) entry which is preliminary data.</text>
</comment>
<evidence type="ECO:0000256" key="2">
    <source>
        <dbReference type="SAM" id="Phobius"/>
    </source>
</evidence>
<dbReference type="Gene3D" id="2.60.40.10">
    <property type="entry name" value="Immunoglobulins"/>
    <property type="match status" value="2"/>
</dbReference>
<evidence type="ECO:0000313" key="4">
    <source>
        <dbReference type="Proteomes" id="UP000299102"/>
    </source>
</evidence>
<keyword evidence="4" id="KW-1185">Reference proteome</keyword>
<accession>A0A4C1SPC9</accession>
<sequence>IPGDYRVLVADPNEVVAPTITAPADGSTVVAPVTEIAGAGEPGAEIAVTGDVTSTTTVGDNGEWTVPAELTEERDYTVTATQTANGETDDVSSTFTVAAEAPVVDPTITAPADGETVEGPVTEIAGSGEPGAEVAVTGAAEGETTVGENGEWTVPAEIADAGEYTVTATQTADEETAEASSTFTVTIEEEPEELLAPEVTSIEDGDVFGNEDAPSSVSGLGQPGAEVNVTLEGELYGSGEPRALSTQDIEPGTPLANTAEWTIDFDEQLQPGTYTLSATQTFEGETSPETVVSFEVTGADTGADGGDNGAGGEDGDAGTDDGDLANTGAGSMLPFALGAVLLLAAGGGAILIAQRRQAGAEL</sequence>
<reference evidence="3 4" key="1">
    <citation type="journal article" date="2019" name="Commun. Biol.">
        <title>The bagworm genome reveals a unique fibroin gene that provides high tensile strength.</title>
        <authorList>
            <person name="Kono N."/>
            <person name="Nakamura H."/>
            <person name="Ohtoshi R."/>
            <person name="Tomita M."/>
            <person name="Numata K."/>
            <person name="Arakawa K."/>
        </authorList>
    </citation>
    <scope>NUCLEOTIDE SEQUENCE [LARGE SCALE GENOMIC DNA]</scope>
</reference>
<feature type="compositionally biased region" description="Gly residues" evidence="1">
    <location>
        <begin position="303"/>
        <end position="312"/>
    </location>
</feature>
<feature type="region of interest" description="Disordered" evidence="1">
    <location>
        <begin position="298"/>
        <end position="323"/>
    </location>
</feature>
<feature type="compositionally biased region" description="Acidic residues" evidence="1">
    <location>
        <begin position="313"/>
        <end position="323"/>
    </location>
</feature>
<evidence type="ECO:0008006" key="5">
    <source>
        <dbReference type="Google" id="ProtNLM"/>
    </source>
</evidence>
<keyword evidence="2" id="KW-0812">Transmembrane</keyword>
<dbReference type="AlphaFoldDB" id="A0A4C1SPC9"/>
<proteinExistence type="predicted"/>
<protein>
    <recommendedName>
        <fullName evidence="5">LPXTG cell wall anchor domain-containing protein</fullName>
    </recommendedName>
</protein>
<gene>
    <name evidence="3" type="ORF">EVAR_71162_1</name>
</gene>
<dbReference type="EMBL" id="BGZK01007249">
    <property type="protein sequence ID" value="GBP03040.1"/>
    <property type="molecule type" value="Genomic_DNA"/>
</dbReference>
<feature type="non-terminal residue" evidence="3">
    <location>
        <position position="1"/>
    </location>
</feature>
<dbReference type="Proteomes" id="UP000299102">
    <property type="component" value="Unassembled WGS sequence"/>
</dbReference>
<evidence type="ECO:0000313" key="3">
    <source>
        <dbReference type="EMBL" id="GBP03040.1"/>
    </source>
</evidence>
<dbReference type="InterPro" id="IPR013783">
    <property type="entry name" value="Ig-like_fold"/>
</dbReference>
<keyword evidence="2" id="KW-0472">Membrane</keyword>
<evidence type="ECO:0000256" key="1">
    <source>
        <dbReference type="SAM" id="MobiDB-lite"/>
    </source>
</evidence>